<dbReference type="InterPro" id="IPR046487">
    <property type="entry name" value="DUF6580"/>
</dbReference>
<evidence type="ECO:0000313" key="3">
    <source>
        <dbReference type="Proteomes" id="UP000095463"/>
    </source>
</evidence>
<evidence type="ECO:0008006" key="4">
    <source>
        <dbReference type="Google" id="ProtNLM"/>
    </source>
</evidence>
<dbReference type="Proteomes" id="UP000095463">
    <property type="component" value="Unassembled WGS sequence"/>
</dbReference>
<proteinExistence type="predicted"/>
<keyword evidence="1" id="KW-0812">Transmembrane</keyword>
<keyword evidence="3" id="KW-1185">Reference proteome</keyword>
<organism evidence="2 3">
    <name type="scientific">Devosia insulae DS-56</name>
    <dbReference type="NCBI Taxonomy" id="1116389"/>
    <lineage>
        <taxon>Bacteria</taxon>
        <taxon>Pseudomonadati</taxon>
        <taxon>Pseudomonadota</taxon>
        <taxon>Alphaproteobacteria</taxon>
        <taxon>Hyphomicrobiales</taxon>
        <taxon>Devosiaceae</taxon>
        <taxon>Devosia</taxon>
    </lineage>
</organism>
<dbReference type="OrthoDB" id="9806699at2"/>
<feature type="transmembrane region" description="Helical" evidence="1">
    <location>
        <begin position="92"/>
        <end position="111"/>
    </location>
</feature>
<evidence type="ECO:0000313" key="2">
    <source>
        <dbReference type="EMBL" id="OEO30778.1"/>
    </source>
</evidence>
<keyword evidence="1" id="KW-0472">Membrane</keyword>
<comment type="caution">
    <text evidence="2">The sequence shown here is derived from an EMBL/GenBank/DDBJ whole genome shotgun (WGS) entry which is preliminary data.</text>
</comment>
<accession>A0A1E5XQA3</accession>
<keyword evidence="1" id="KW-1133">Transmembrane helix</keyword>
<protein>
    <recommendedName>
        <fullName evidence="4">Rod shape-determining protein MreD</fullName>
    </recommendedName>
</protein>
<feature type="transmembrane region" description="Helical" evidence="1">
    <location>
        <begin position="145"/>
        <end position="162"/>
    </location>
</feature>
<gene>
    <name evidence="2" type="ORF">VW23_019630</name>
</gene>
<dbReference type="RefSeq" id="WP_069910030.1">
    <property type="nucleotide sequence ID" value="NZ_LAJE02000187.1"/>
</dbReference>
<name>A0A1E5XQA3_9HYPH</name>
<evidence type="ECO:0000256" key="1">
    <source>
        <dbReference type="SAM" id="Phobius"/>
    </source>
</evidence>
<dbReference type="AlphaFoldDB" id="A0A1E5XQA3"/>
<sequence length="171" mass="17873">MTNSERLALGLIVIGVLSRLIPHPPNVTAIVGVSLLGAYAIRSPWLAALVPVAVMALADLALGWHSSALFTYAGMLAGVLIGRGLLRQLSVLRLGGAAFLASLAFFLVSNFGVYLGGYYGFGLDGLVACYIAALPFWGLSLIGDLGSTAILFALFVVARRTVERDPAAARL</sequence>
<dbReference type="EMBL" id="LAJE02000187">
    <property type="protein sequence ID" value="OEO30778.1"/>
    <property type="molecule type" value="Genomic_DNA"/>
</dbReference>
<feature type="transmembrane region" description="Helical" evidence="1">
    <location>
        <begin position="69"/>
        <end position="86"/>
    </location>
</feature>
<reference evidence="2 3" key="1">
    <citation type="journal article" date="2015" name="Genome Announc.">
        <title>Genome Assemblies of Three Soil-Associated Devosia species: D. insulae, D. limi, and D. soli.</title>
        <authorList>
            <person name="Hassan Y.I."/>
            <person name="Lepp D."/>
            <person name="Zhou T."/>
        </authorList>
    </citation>
    <scope>NUCLEOTIDE SEQUENCE [LARGE SCALE GENOMIC DNA]</scope>
    <source>
        <strain evidence="2 3">DS-56</strain>
    </source>
</reference>
<dbReference type="Pfam" id="PF20221">
    <property type="entry name" value="DUF6580"/>
    <property type="match status" value="1"/>
</dbReference>